<reference evidence="2" key="2">
    <citation type="submission" date="2023-05" db="EMBL/GenBank/DDBJ databases">
        <authorList>
            <person name="Schelkunov M.I."/>
        </authorList>
    </citation>
    <scope>NUCLEOTIDE SEQUENCE</scope>
    <source>
        <strain evidence="2">Hsosn_3</strain>
        <tissue evidence="2">Leaf</tissue>
    </source>
</reference>
<dbReference type="PANTHER" id="PTHR47826:SF1">
    <property type="entry name" value="OS03G0164700 PROTEIN"/>
    <property type="match status" value="1"/>
</dbReference>
<evidence type="ECO:0000313" key="3">
    <source>
        <dbReference type="Proteomes" id="UP001237642"/>
    </source>
</evidence>
<reference evidence="2" key="1">
    <citation type="submission" date="2023-02" db="EMBL/GenBank/DDBJ databases">
        <title>Genome of toxic invasive species Heracleum sosnowskyi carries increased number of genes despite the absence of recent whole-genome duplications.</title>
        <authorList>
            <person name="Schelkunov M."/>
            <person name="Shtratnikova V."/>
            <person name="Makarenko M."/>
            <person name="Klepikova A."/>
            <person name="Omelchenko D."/>
            <person name="Novikova G."/>
            <person name="Obukhova E."/>
            <person name="Bogdanov V."/>
            <person name="Penin A."/>
            <person name="Logacheva M."/>
        </authorList>
    </citation>
    <scope>NUCLEOTIDE SEQUENCE</scope>
    <source>
        <strain evidence="2">Hsosn_3</strain>
        <tissue evidence="2">Leaf</tissue>
    </source>
</reference>
<dbReference type="EMBL" id="JAUIZM010000004">
    <property type="protein sequence ID" value="KAK1391110.1"/>
    <property type="molecule type" value="Genomic_DNA"/>
</dbReference>
<feature type="chain" id="PRO_5042185142" evidence="1">
    <location>
        <begin position="19"/>
        <end position="100"/>
    </location>
</feature>
<keyword evidence="3" id="KW-1185">Reference proteome</keyword>
<dbReference type="AlphaFoldDB" id="A0AAD8MVH6"/>
<sequence length="100" mass="10940">MYHYIKLCTVLLVDVVDTVGCGGRFVAAIAFGYINNLPLVHTLTIANDVGAATAMGSGSGLDGQEVTFLSKKAVNGSNNQLISFLCKRWFLRWDEMRLLQ</sequence>
<comment type="caution">
    <text evidence="2">The sequence shown here is derived from an EMBL/GenBank/DDBJ whole genome shotgun (WGS) entry which is preliminary data.</text>
</comment>
<dbReference type="PANTHER" id="PTHR47826">
    <property type="entry name" value="OS03G0164700 PROTEIN"/>
    <property type="match status" value="1"/>
</dbReference>
<name>A0AAD8MVH6_9APIA</name>
<proteinExistence type="predicted"/>
<dbReference type="InterPro" id="IPR029056">
    <property type="entry name" value="Ribokinase-like"/>
</dbReference>
<evidence type="ECO:0000256" key="1">
    <source>
        <dbReference type="SAM" id="SignalP"/>
    </source>
</evidence>
<dbReference type="SUPFAM" id="SSF53613">
    <property type="entry name" value="Ribokinase-like"/>
    <property type="match status" value="1"/>
</dbReference>
<accession>A0AAD8MVH6</accession>
<organism evidence="2 3">
    <name type="scientific">Heracleum sosnowskyi</name>
    <dbReference type="NCBI Taxonomy" id="360622"/>
    <lineage>
        <taxon>Eukaryota</taxon>
        <taxon>Viridiplantae</taxon>
        <taxon>Streptophyta</taxon>
        <taxon>Embryophyta</taxon>
        <taxon>Tracheophyta</taxon>
        <taxon>Spermatophyta</taxon>
        <taxon>Magnoliopsida</taxon>
        <taxon>eudicotyledons</taxon>
        <taxon>Gunneridae</taxon>
        <taxon>Pentapetalae</taxon>
        <taxon>asterids</taxon>
        <taxon>campanulids</taxon>
        <taxon>Apiales</taxon>
        <taxon>Apiaceae</taxon>
        <taxon>Apioideae</taxon>
        <taxon>apioid superclade</taxon>
        <taxon>Tordylieae</taxon>
        <taxon>Tordyliinae</taxon>
        <taxon>Heracleum</taxon>
    </lineage>
</organism>
<gene>
    <name evidence="2" type="ORF">POM88_019288</name>
</gene>
<protein>
    <submittedName>
        <fullName evidence="2">Uncharacterized protein</fullName>
    </submittedName>
</protein>
<dbReference type="Proteomes" id="UP001237642">
    <property type="component" value="Unassembled WGS sequence"/>
</dbReference>
<evidence type="ECO:0000313" key="2">
    <source>
        <dbReference type="EMBL" id="KAK1391110.1"/>
    </source>
</evidence>
<keyword evidence="1" id="KW-0732">Signal</keyword>
<feature type="signal peptide" evidence="1">
    <location>
        <begin position="1"/>
        <end position="18"/>
    </location>
</feature>
<dbReference type="Gene3D" id="3.40.1190.20">
    <property type="match status" value="1"/>
</dbReference>